<feature type="compositionally biased region" description="Basic and acidic residues" evidence="1">
    <location>
        <begin position="287"/>
        <end position="300"/>
    </location>
</feature>
<evidence type="ECO:0000256" key="2">
    <source>
        <dbReference type="SAM" id="Phobius"/>
    </source>
</evidence>
<reference evidence="3" key="1">
    <citation type="journal article" date="2023" name="Mol. Phylogenet. Evol.">
        <title>Genome-scale phylogeny and comparative genomics of the fungal order Sordariales.</title>
        <authorList>
            <person name="Hensen N."/>
            <person name="Bonometti L."/>
            <person name="Westerberg I."/>
            <person name="Brannstrom I.O."/>
            <person name="Guillou S."/>
            <person name="Cros-Aarteil S."/>
            <person name="Calhoun S."/>
            <person name="Haridas S."/>
            <person name="Kuo A."/>
            <person name="Mondo S."/>
            <person name="Pangilinan J."/>
            <person name="Riley R."/>
            <person name="LaButti K."/>
            <person name="Andreopoulos B."/>
            <person name="Lipzen A."/>
            <person name="Chen C."/>
            <person name="Yan M."/>
            <person name="Daum C."/>
            <person name="Ng V."/>
            <person name="Clum A."/>
            <person name="Steindorff A."/>
            <person name="Ohm R.A."/>
            <person name="Martin F."/>
            <person name="Silar P."/>
            <person name="Natvig D.O."/>
            <person name="Lalanne C."/>
            <person name="Gautier V."/>
            <person name="Ament-Velasquez S.L."/>
            <person name="Kruys A."/>
            <person name="Hutchinson M.I."/>
            <person name="Powell A.J."/>
            <person name="Barry K."/>
            <person name="Miller A.N."/>
            <person name="Grigoriev I.V."/>
            <person name="Debuchy R."/>
            <person name="Gladieux P."/>
            <person name="Hiltunen Thoren M."/>
            <person name="Johannesson H."/>
        </authorList>
    </citation>
    <scope>NUCLEOTIDE SEQUENCE</scope>
    <source>
        <strain evidence="3">PSN324</strain>
    </source>
</reference>
<dbReference type="AlphaFoldDB" id="A0AAV9HRI2"/>
<reference evidence="3" key="2">
    <citation type="submission" date="2023-06" db="EMBL/GenBank/DDBJ databases">
        <authorList>
            <consortium name="Lawrence Berkeley National Laboratory"/>
            <person name="Mondo S.J."/>
            <person name="Hensen N."/>
            <person name="Bonometti L."/>
            <person name="Westerberg I."/>
            <person name="Brannstrom I.O."/>
            <person name="Guillou S."/>
            <person name="Cros-Aarteil S."/>
            <person name="Calhoun S."/>
            <person name="Haridas S."/>
            <person name="Kuo A."/>
            <person name="Pangilinan J."/>
            <person name="Riley R."/>
            <person name="Labutti K."/>
            <person name="Andreopoulos B."/>
            <person name="Lipzen A."/>
            <person name="Chen C."/>
            <person name="Yanf M."/>
            <person name="Daum C."/>
            <person name="Ng V."/>
            <person name="Clum A."/>
            <person name="Steindorff A."/>
            <person name="Ohm R."/>
            <person name="Martin F."/>
            <person name="Silar P."/>
            <person name="Natvig D."/>
            <person name="Lalanne C."/>
            <person name="Gautier V."/>
            <person name="Ament-Velasquez S.L."/>
            <person name="Kruys A."/>
            <person name="Hutchinson M.I."/>
            <person name="Powell A.J."/>
            <person name="Barry K."/>
            <person name="Miller A.N."/>
            <person name="Grigoriev I.V."/>
            <person name="Debuchy R."/>
            <person name="Gladieux P."/>
            <person name="Thoren M.H."/>
            <person name="Johannesson H."/>
        </authorList>
    </citation>
    <scope>NUCLEOTIDE SEQUENCE</scope>
    <source>
        <strain evidence="3">PSN324</strain>
    </source>
</reference>
<protein>
    <submittedName>
        <fullName evidence="3">Uncharacterized protein</fullName>
    </submittedName>
</protein>
<accession>A0AAV9HRI2</accession>
<organism evidence="3 4">
    <name type="scientific">Cladorrhinum samala</name>
    <dbReference type="NCBI Taxonomy" id="585594"/>
    <lineage>
        <taxon>Eukaryota</taxon>
        <taxon>Fungi</taxon>
        <taxon>Dikarya</taxon>
        <taxon>Ascomycota</taxon>
        <taxon>Pezizomycotina</taxon>
        <taxon>Sordariomycetes</taxon>
        <taxon>Sordariomycetidae</taxon>
        <taxon>Sordariales</taxon>
        <taxon>Podosporaceae</taxon>
        <taxon>Cladorrhinum</taxon>
    </lineage>
</organism>
<keyword evidence="2" id="KW-1133">Transmembrane helix</keyword>
<name>A0AAV9HRI2_9PEZI</name>
<evidence type="ECO:0000256" key="1">
    <source>
        <dbReference type="SAM" id="MobiDB-lite"/>
    </source>
</evidence>
<proteinExistence type="predicted"/>
<dbReference type="EMBL" id="MU864969">
    <property type="protein sequence ID" value="KAK4462660.1"/>
    <property type="molecule type" value="Genomic_DNA"/>
</dbReference>
<dbReference type="Proteomes" id="UP001321749">
    <property type="component" value="Unassembled WGS sequence"/>
</dbReference>
<feature type="transmembrane region" description="Helical" evidence="2">
    <location>
        <begin position="158"/>
        <end position="182"/>
    </location>
</feature>
<evidence type="ECO:0000313" key="3">
    <source>
        <dbReference type="EMBL" id="KAK4462660.1"/>
    </source>
</evidence>
<feature type="transmembrane region" description="Helical" evidence="2">
    <location>
        <begin position="33"/>
        <end position="59"/>
    </location>
</feature>
<feature type="transmembrane region" description="Helical" evidence="2">
    <location>
        <begin position="108"/>
        <end position="130"/>
    </location>
</feature>
<comment type="caution">
    <text evidence="3">The sequence shown here is derived from an EMBL/GenBank/DDBJ whole genome shotgun (WGS) entry which is preliminary data.</text>
</comment>
<keyword evidence="2" id="KW-0812">Transmembrane</keyword>
<gene>
    <name evidence="3" type="ORF">QBC42DRAFT_286273</name>
</gene>
<sequence length="300" mass="32049">MPRNVLTLFSAILAFALLGMGIKLSIKYADTALIHVSVAVVVFTAGASIAWSIFALLAVSCCSASSSSSSSSSSYRPAAGATTTTTTTAATATTKKGERKGLNPGAHVGVHVCLCLACVAAVGYICVWVSHGYQWRFVEAELEEEGKGRITNVEVEGLYRMGIVVVILSGMLLLVHFVQAMLACQELRRREDGNGEVERIPVVTVRYDGVGPVGTARPRGWRTAEQDSVLPVYQPRRAEFSERRSSSEMPRSPPVVIARGDLGVEIQGDDGHETMSGVATPLPILEKPGRSEARSEKTLV</sequence>
<feature type="region of interest" description="Disordered" evidence="1">
    <location>
        <begin position="266"/>
        <end position="300"/>
    </location>
</feature>
<keyword evidence="2" id="KW-0472">Membrane</keyword>
<evidence type="ECO:0000313" key="4">
    <source>
        <dbReference type="Proteomes" id="UP001321749"/>
    </source>
</evidence>
<keyword evidence="4" id="KW-1185">Reference proteome</keyword>